<protein>
    <submittedName>
        <fullName evidence="2">2'-5' RNA ligase</fullName>
        <ecNumber evidence="2">6.5.1.-</ecNumber>
    </submittedName>
</protein>
<evidence type="ECO:0000256" key="1">
    <source>
        <dbReference type="ARBA" id="ARBA00022801"/>
    </source>
</evidence>
<dbReference type="Pfam" id="PF13563">
    <property type="entry name" value="2_5_RNA_ligase2"/>
    <property type="match status" value="1"/>
</dbReference>
<dbReference type="GO" id="GO:0016874">
    <property type="term" value="F:ligase activity"/>
    <property type="evidence" value="ECO:0007669"/>
    <property type="project" value="UniProtKB-KW"/>
</dbReference>
<dbReference type="SUPFAM" id="SSF55144">
    <property type="entry name" value="LigT-like"/>
    <property type="match status" value="1"/>
</dbReference>
<keyword evidence="1" id="KW-0378">Hydrolase</keyword>
<evidence type="ECO:0000313" key="3">
    <source>
        <dbReference type="Proteomes" id="UP001180453"/>
    </source>
</evidence>
<comment type="caution">
    <text evidence="2">The sequence shown here is derived from an EMBL/GenBank/DDBJ whole genome shotgun (WGS) entry which is preliminary data.</text>
</comment>
<dbReference type="NCBIfam" id="TIGR02258">
    <property type="entry name" value="2_5_ligase"/>
    <property type="match status" value="1"/>
</dbReference>
<organism evidence="2 3">
    <name type="scientific">Roseateles saccharophilus</name>
    <name type="common">Pseudomonas saccharophila</name>
    <dbReference type="NCBI Taxonomy" id="304"/>
    <lineage>
        <taxon>Bacteria</taxon>
        <taxon>Pseudomonadati</taxon>
        <taxon>Pseudomonadota</taxon>
        <taxon>Betaproteobacteria</taxon>
        <taxon>Burkholderiales</taxon>
        <taxon>Sphaerotilaceae</taxon>
        <taxon>Roseateles</taxon>
    </lineage>
</organism>
<dbReference type="InterPro" id="IPR009097">
    <property type="entry name" value="Cyclic_Pdiesterase"/>
</dbReference>
<dbReference type="Proteomes" id="UP001180453">
    <property type="component" value="Unassembled WGS sequence"/>
</dbReference>
<reference evidence="2 3" key="1">
    <citation type="submission" date="2023-07" db="EMBL/GenBank/DDBJ databases">
        <title>Sorghum-associated microbial communities from plants grown in Nebraska, USA.</title>
        <authorList>
            <person name="Schachtman D."/>
        </authorList>
    </citation>
    <scope>NUCLEOTIDE SEQUENCE [LARGE SCALE GENOMIC DNA]</scope>
    <source>
        <strain evidence="2 3">BE314</strain>
    </source>
</reference>
<dbReference type="PANTHER" id="PTHR35561:SF1">
    <property type="entry name" value="RNA 2',3'-CYCLIC PHOSPHODIESTERASE"/>
    <property type="match status" value="1"/>
</dbReference>
<keyword evidence="2" id="KW-0436">Ligase</keyword>
<dbReference type="GO" id="GO:0016779">
    <property type="term" value="F:nucleotidyltransferase activity"/>
    <property type="evidence" value="ECO:0007669"/>
    <property type="project" value="UniProtKB-KW"/>
</dbReference>
<dbReference type="PANTHER" id="PTHR35561">
    <property type="entry name" value="RNA 2',3'-CYCLIC PHOSPHODIESTERASE"/>
    <property type="match status" value="1"/>
</dbReference>
<dbReference type="EC" id="6.5.1.-" evidence="2"/>
<dbReference type="EMBL" id="JAVDXU010000001">
    <property type="protein sequence ID" value="MDR7268124.1"/>
    <property type="molecule type" value="Genomic_DNA"/>
</dbReference>
<evidence type="ECO:0000313" key="2">
    <source>
        <dbReference type="EMBL" id="MDR7268124.1"/>
    </source>
</evidence>
<dbReference type="Gene3D" id="3.90.1140.10">
    <property type="entry name" value="Cyclic phosphodiesterase"/>
    <property type="match status" value="1"/>
</dbReference>
<dbReference type="RefSeq" id="WP_310261063.1">
    <property type="nucleotide sequence ID" value="NZ_JAVDXU010000001.1"/>
</dbReference>
<accession>A0ABU1YGZ1</accession>
<sequence>MTGHRLFFALRPDEETAERIARFATAEHEARGLQARLRPSRIFHITLHYFGYFDAEPDAELIARASRAASEVVWPAFDLSFDCFRSWGNERSSKHPFVLTGGQGLEAVRELHEALVERLAAHDLPTPERDFQPHLTLRYDKRTAPDWAVDLAGWVAGEFVLVKSPQGQTRHEIIARWPLQG</sequence>
<keyword evidence="3" id="KW-1185">Reference proteome</keyword>
<gene>
    <name evidence="2" type="ORF">J2X20_000753</name>
</gene>
<keyword evidence="2" id="KW-0548">Nucleotidyltransferase</keyword>
<name>A0ABU1YGZ1_ROSSA</name>
<keyword evidence="2" id="KW-0808">Transferase</keyword>
<proteinExistence type="predicted"/>
<dbReference type="InterPro" id="IPR004175">
    <property type="entry name" value="RNA_CPDase"/>
</dbReference>